<evidence type="ECO:0000313" key="2">
    <source>
        <dbReference type="EMBL" id="SHH18116.1"/>
    </source>
</evidence>
<dbReference type="STRING" id="370979.SAMN05443663_10631"/>
<evidence type="ECO:0000313" key="3">
    <source>
        <dbReference type="Proteomes" id="UP000184071"/>
    </source>
</evidence>
<feature type="chain" id="PRO_5012070356" description="Lipoprotein" evidence="1">
    <location>
        <begin position="21"/>
        <end position="171"/>
    </location>
</feature>
<reference evidence="3" key="1">
    <citation type="submission" date="2016-11" db="EMBL/GenBank/DDBJ databases">
        <authorList>
            <person name="Varghese N."/>
            <person name="Submissions S."/>
        </authorList>
    </citation>
    <scope>NUCLEOTIDE SEQUENCE [LARGE SCALE GENOMIC DNA]</scope>
    <source>
        <strain evidence="3">DSM 17963</strain>
    </source>
</reference>
<keyword evidence="3" id="KW-1185">Reference proteome</keyword>
<feature type="signal peptide" evidence="1">
    <location>
        <begin position="1"/>
        <end position="20"/>
    </location>
</feature>
<keyword evidence="1" id="KW-0732">Signal</keyword>
<organism evidence="2 3">
    <name type="scientific">Flavobacterium defluvii</name>
    <dbReference type="NCBI Taxonomy" id="370979"/>
    <lineage>
        <taxon>Bacteria</taxon>
        <taxon>Pseudomonadati</taxon>
        <taxon>Bacteroidota</taxon>
        <taxon>Flavobacteriia</taxon>
        <taxon>Flavobacteriales</taxon>
        <taxon>Flavobacteriaceae</taxon>
        <taxon>Flavobacterium</taxon>
    </lineage>
</organism>
<dbReference type="RefSeq" id="WP_073416763.1">
    <property type="nucleotide sequence ID" value="NZ_FQWC01000006.1"/>
</dbReference>
<gene>
    <name evidence="2" type="ORF">SAMN05443663_10631</name>
</gene>
<dbReference type="EMBL" id="FQWC01000006">
    <property type="protein sequence ID" value="SHH18116.1"/>
    <property type="molecule type" value="Genomic_DNA"/>
</dbReference>
<dbReference type="Proteomes" id="UP000184071">
    <property type="component" value="Unassembled WGS sequence"/>
</dbReference>
<dbReference type="OrthoDB" id="1524444at2"/>
<dbReference type="AlphaFoldDB" id="A0A1M5QW59"/>
<sequence>MKKILTLFAVVGLMAFTSCEGPEGPPGQDGSIPAEVYEVSNVNFTNTNNYNPVIALSPAILPSDMVLVYRLSGVDNGRDVWKLLPENYYLADGTLDFGFDYDFTISDVSIYMIGNDLGGVVSSFRLNQVIRIVIVPGYLTGKSVNKPDYSNYNEVIKRYNINDNNIKKIKL</sequence>
<evidence type="ECO:0008006" key="4">
    <source>
        <dbReference type="Google" id="ProtNLM"/>
    </source>
</evidence>
<accession>A0A1M5QW59</accession>
<protein>
    <recommendedName>
        <fullName evidence="4">Lipoprotein</fullName>
    </recommendedName>
</protein>
<evidence type="ECO:0000256" key="1">
    <source>
        <dbReference type="SAM" id="SignalP"/>
    </source>
</evidence>
<proteinExistence type="predicted"/>
<dbReference type="PROSITE" id="PS51257">
    <property type="entry name" value="PROKAR_LIPOPROTEIN"/>
    <property type="match status" value="1"/>
</dbReference>
<name>A0A1M5QW59_9FLAO</name>